<proteinExistence type="predicted"/>
<accession>A0A0R2JNV5</accession>
<dbReference type="AlphaFoldDB" id="A0A0R2JNV5"/>
<name>A0A0R2JNV5_9LACO</name>
<sequence length="90" mass="10468">MNLGQFKQATQDMAATYQLWSRFNQQALPLLMMSGYTDQIILTPHINGRLTLADLRNIPDNNERNLLIKWENQQQLVFGYHIQGCQLYLG</sequence>
<dbReference type="RefSeq" id="WP_057753872.1">
    <property type="nucleotide sequence ID" value="NZ_JQBP01000001.1"/>
</dbReference>
<gene>
    <name evidence="1" type="ORF">IV73_GL000327</name>
</gene>
<evidence type="ECO:0000313" key="2">
    <source>
        <dbReference type="Proteomes" id="UP000051655"/>
    </source>
</evidence>
<organism evidence="1 2">
    <name type="scientific">Weissella kandleri</name>
    <dbReference type="NCBI Taxonomy" id="1616"/>
    <lineage>
        <taxon>Bacteria</taxon>
        <taxon>Bacillati</taxon>
        <taxon>Bacillota</taxon>
        <taxon>Bacilli</taxon>
        <taxon>Lactobacillales</taxon>
        <taxon>Lactobacillaceae</taxon>
        <taxon>Weissella</taxon>
    </lineage>
</organism>
<dbReference type="PATRIC" id="fig|1616.3.peg.332"/>
<protein>
    <submittedName>
        <fullName evidence="1">Uncharacterized protein</fullName>
    </submittedName>
</protein>
<comment type="caution">
    <text evidence="1">The sequence shown here is derived from an EMBL/GenBank/DDBJ whole genome shotgun (WGS) entry which is preliminary data.</text>
</comment>
<dbReference type="STRING" id="1616.IV73_GL000327"/>
<reference evidence="1 2" key="1">
    <citation type="journal article" date="2015" name="Genome Announc.">
        <title>Expanding the biotechnology potential of lactobacilli through comparative genomics of 213 strains and associated genera.</title>
        <authorList>
            <person name="Sun Z."/>
            <person name="Harris H.M."/>
            <person name="McCann A."/>
            <person name="Guo C."/>
            <person name="Argimon S."/>
            <person name="Zhang W."/>
            <person name="Yang X."/>
            <person name="Jeffery I.B."/>
            <person name="Cooney J.C."/>
            <person name="Kagawa T.F."/>
            <person name="Liu W."/>
            <person name="Song Y."/>
            <person name="Salvetti E."/>
            <person name="Wrobel A."/>
            <person name="Rasinkangas P."/>
            <person name="Parkhill J."/>
            <person name="Rea M.C."/>
            <person name="O'Sullivan O."/>
            <person name="Ritari J."/>
            <person name="Douillard F.P."/>
            <person name="Paul Ross R."/>
            <person name="Yang R."/>
            <person name="Briner A.E."/>
            <person name="Felis G.E."/>
            <person name="de Vos W.M."/>
            <person name="Barrangou R."/>
            <person name="Klaenhammer T.R."/>
            <person name="Caufield P.W."/>
            <person name="Cui Y."/>
            <person name="Zhang H."/>
            <person name="O'Toole P.W."/>
        </authorList>
    </citation>
    <scope>NUCLEOTIDE SEQUENCE [LARGE SCALE GENOMIC DNA]</scope>
    <source>
        <strain evidence="1 2">DSM 20593</strain>
    </source>
</reference>
<dbReference type="EMBL" id="JQBP01000001">
    <property type="protein sequence ID" value="KRN75828.1"/>
    <property type="molecule type" value="Genomic_DNA"/>
</dbReference>
<keyword evidence="2" id="KW-1185">Reference proteome</keyword>
<dbReference type="Proteomes" id="UP000051655">
    <property type="component" value="Unassembled WGS sequence"/>
</dbReference>
<evidence type="ECO:0000313" key="1">
    <source>
        <dbReference type="EMBL" id="KRN75828.1"/>
    </source>
</evidence>